<protein>
    <submittedName>
        <fullName evidence="3">Hippurate hydrolase</fullName>
    </submittedName>
</protein>
<evidence type="ECO:0000256" key="1">
    <source>
        <dbReference type="ARBA" id="ARBA00022801"/>
    </source>
</evidence>
<dbReference type="NCBIfam" id="TIGR01891">
    <property type="entry name" value="amidohydrolases"/>
    <property type="match status" value="1"/>
</dbReference>
<keyword evidence="1 3" id="KW-0378">Hydrolase</keyword>
<dbReference type="Pfam" id="PF01546">
    <property type="entry name" value="Peptidase_M20"/>
    <property type="match status" value="1"/>
</dbReference>
<dbReference type="Proteomes" id="UP000627464">
    <property type="component" value="Unassembled WGS sequence"/>
</dbReference>
<dbReference type="EMBL" id="BMFZ01000002">
    <property type="protein sequence ID" value="GGA36671.1"/>
    <property type="molecule type" value="Genomic_DNA"/>
</dbReference>
<dbReference type="GO" id="GO:0016787">
    <property type="term" value="F:hydrolase activity"/>
    <property type="evidence" value="ECO:0007669"/>
    <property type="project" value="UniProtKB-KW"/>
</dbReference>
<dbReference type="InterPro" id="IPR002933">
    <property type="entry name" value="Peptidase_M20"/>
</dbReference>
<reference evidence="4" key="1">
    <citation type="journal article" date="2019" name="Int. J. Syst. Evol. Microbiol.">
        <title>The Global Catalogue of Microorganisms (GCM) 10K type strain sequencing project: providing services to taxonomists for standard genome sequencing and annotation.</title>
        <authorList>
            <consortium name="The Broad Institute Genomics Platform"/>
            <consortium name="The Broad Institute Genome Sequencing Center for Infectious Disease"/>
            <person name="Wu L."/>
            <person name="Ma J."/>
        </authorList>
    </citation>
    <scope>NUCLEOTIDE SEQUENCE [LARGE SCALE GENOMIC DNA]</scope>
    <source>
        <strain evidence="4">CGMCC 1.12806</strain>
    </source>
</reference>
<gene>
    <name evidence="3" type="primary">hipO2</name>
    <name evidence="3" type="ORF">GCM10011328_09430</name>
</gene>
<dbReference type="SUPFAM" id="SSF53187">
    <property type="entry name" value="Zn-dependent exopeptidases"/>
    <property type="match status" value="1"/>
</dbReference>
<dbReference type="Pfam" id="PF07687">
    <property type="entry name" value="M20_dimer"/>
    <property type="match status" value="1"/>
</dbReference>
<keyword evidence="4" id="KW-1185">Reference proteome</keyword>
<dbReference type="PANTHER" id="PTHR11014">
    <property type="entry name" value="PEPTIDASE M20 FAMILY MEMBER"/>
    <property type="match status" value="1"/>
</dbReference>
<dbReference type="Gene3D" id="3.30.70.360">
    <property type="match status" value="1"/>
</dbReference>
<name>A0ABQ1G395_9GAMM</name>
<dbReference type="InterPro" id="IPR017439">
    <property type="entry name" value="Amidohydrolase"/>
</dbReference>
<accession>A0ABQ1G395</accession>
<dbReference type="CDD" id="cd05666">
    <property type="entry name" value="M20_Acy1-like"/>
    <property type="match status" value="1"/>
</dbReference>
<evidence type="ECO:0000313" key="3">
    <source>
        <dbReference type="EMBL" id="GGA36671.1"/>
    </source>
</evidence>
<organism evidence="3 4">
    <name type="scientific">Hafnia psychrotolerans</name>
    <dbReference type="NCBI Taxonomy" id="1477018"/>
    <lineage>
        <taxon>Bacteria</taxon>
        <taxon>Pseudomonadati</taxon>
        <taxon>Pseudomonadota</taxon>
        <taxon>Gammaproteobacteria</taxon>
        <taxon>Enterobacterales</taxon>
        <taxon>Hafniaceae</taxon>
        <taxon>Hafnia</taxon>
    </lineage>
</organism>
<dbReference type="Gene3D" id="3.40.630.10">
    <property type="entry name" value="Zn peptidases"/>
    <property type="match status" value="1"/>
</dbReference>
<dbReference type="InterPro" id="IPR011650">
    <property type="entry name" value="Peptidase_M20_dimer"/>
</dbReference>
<feature type="domain" description="Peptidase M20 dimerisation" evidence="2">
    <location>
        <begin position="196"/>
        <end position="289"/>
    </location>
</feature>
<comment type="caution">
    <text evidence="3">The sequence shown here is derived from an EMBL/GenBank/DDBJ whole genome shotgun (WGS) entry which is preliminary data.</text>
</comment>
<proteinExistence type="predicted"/>
<dbReference type="PANTHER" id="PTHR11014:SF63">
    <property type="entry name" value="METALLOPEPTIDASE, PUTATIVE (AFU_ORTHOLOGUE AFUA_6G09600)-RELATED"/>
    <property type="match status" value="1"/>
</dbReference>
<dbReference type="SUPFAM" id="SSF55031">
    <property type="entry name" value="Bacterial exopeptidase dimerisation domain"/>
    <property type="match status" value="1"/>
</dbReference>
<evidence type="ECO:0000259" key="2">
    <source>
        <dbReference type="Pfam" id="PF07687"/>
    </source>
</evidence>
<sequence length="401" mass="43216">MSNVVASGSESLTRQPLINDILPRLIALRHDLHAHPERGFNEYRTAKVVADFLRELGLEVHEGIGKVGVVGVLRKGSSDRSVGLRADMDALPIIEQGSPEYVSKHHGVMHACGHDGHTTMLLGAAWLLSNTADFDGTVNFIFQPAEEGLAGAKAMIDDGLFARFPCDSVFAVHNWPELPQGIAQTRPGPIMAAADRFDIRVYGGGGHAAQPHLSADTMLATSELVVQLNTIIARCIDPTDPALLTVTQVHGGFSHNMIPAEAHITGTVRSFDLRTQDIIEASLRRIAAHVPAAHGLNAEVKYHRYYPATVNTPDEAEIALQAAKNAGLDASVAPKPALTSEDFSFMLQQKPGAYLWLGQGDGSTKPLAPLHHPAYDFNDHIIPDGIAWFASVVRIQLAVSF</sequence>
<dbReference type="PIRSF" id="PIRSF005962">
    <property type="entry name" value="Pept_M20D_amidohydro"/>
    <property type="match status" value="1"/>
</dbReference>
<dbReference type="InterPro" id="IPR036264">
    <property type="entry name" value="Bact_exopeptidase_dim_dom"/>
</dbReference>
<evidence type="ECO:0000313" key="4">
    <source>
        <dbReference type="Proteomes" id="UP000627464"/>
    </source>
</evidence>